<dbReference type="RefSeq" id="WP_184262756.1">
    <property type="nucleotide sequence ID" value="NZ_JACHIH010000054.1"/>
</dbReference>
<comment type="caution">
    <text evidence="14">The sequence shown here is derived from an EMBL/GenBank/DDBJ whole genome shotgun (WGS) entry which is preliminary data.</text>
</comment>
<dbReference type="PANTHER" id="PTHR31528:SF1">
    <property type="entry name" value="4-AMINO-5-HYDROXYMETHYL-2-METHYLPYRIMIDINE PHOSPHATE SYNTHASE THI11-RELATED"/>
    <property type="match status" value="1"/>
</dbReference>
<dbReference type="InterPro" id="IPR027939">
    <property type="entry name" value="NMT1/THI5"/>
</dbReference>
<reference evidence="14 15" key="1">
    <citation type="submission" date="2020-08" db="EMBL/GenBank/DDBJ databases">
        <title>Genomic Encyclopedia of Type Strains, Phase IV (KMG-IV): sequencing the most valuable type-strain genomes for metagenomic binning, comparative biology and taxonomic classification.</title>
        <authorList>
            <person name="Goeker M."/>
        </authorList>
    </citation>
    <scope>NUCLEOTIDE SEQUENCE [LARGE SCALE GENOMIC DNA]</scope>
    <source>
        <strain evidence="14 15">DSM 12706</strain>
    </source>
</reference>
<dbReference type="EMBL" id="JACHIH010000054">
    <property type="protein sequence ID" value="MBB5049963.1"/>
    <property type="molecule type" value="Genomic_DNA"/>
</dbReference>
<dbReference type="PANTHER" id="PTHR31528">
    <property type="entry name" value="4-AMINO-5-HYDROXYMETHYL-2-METHYLPYRIMIDINE PHOSPHATE SYNTHASE THI11-RELATED"/>
    <property type="match status" value="1"/>
</dbReference>
<dbReference type="GO" id="GO:0016740">
    <property type="term" value="F:transferase activity"/>
    <property type="evidence" value="ECO:0007669"/>
    <property type="project" value="UniProtKB-KW"/>
</dbReference>
<feature type="domain" description="SsuA/THI5-like" evidence="13">
    <location>
        <begin position="40"/>
        <end position="251"/>
    </location>
</feature>
<keyword evidence="7" id="KW-0663">Pyridoxal phosphate</keyword>
<evidence type="ECO:0000256" key="8">
    <source>
        <dbReference type="ARBA" id="ARBA00022977"/>
    </source>
</evidence>
<dbReference type="Gene3D" id="3.40.190.10">
    <property type="entry name" value="Periplasmic binding protein-like II"/>
    <property type="match status" value="2"/>
</dbReference>
<dbReference type="AlphaFoldDB" id="A0A7W7Z8Q6"/>
<evidence type="ECO:0000256" key="2">
    <source>
        <dbReference type="ARBA" id="ARBA00004948"/>
    </source>
</evidence>
<comment type="function">
    <text evidence="1">Responsible for the formation of the pyrimidine heterocycle in the thiamine biosynthesis pathway. Catalyzes the formation of hydroxymethylpyrimidine phosphate (HMP-P) from histidine and pyridoxal phosphate (PLP). The protein uses PLP and the active site histidine to form HMP-P, generating an inactive enzyme. The enzyme can only undergo a single turnover, which suggests it is a suicide enzyme.</text>
</comment>
<comment type="similarity">
    <text evidence="3">Belongs to the NMT1/THI5 family.</text>
</comment>
<dbReference type="Proteomes" id="UP000542353">
    <property type="component" value="Unassembled WGS sequence"/>
</dbReference>
<comment type="pathway">
    <text evidence="2">Cofactor biosynthesis; thiamine diphosphate biosynthesis.</text>
</comment>
<evidence type="ECO:0000256" key="1">
    <source>
        <dbReference type="ARBA" id="ARBA00003469"/>
    </source>
</evidence>
<evidence type="ECO:0000256" key="6">
    <source>
        <dbReference type="ARBA" id="ARBA00022723"/>
    </source>
</evidence>
<protein>
    <recommendedName>
        <fullName evidence="10">Thiamine pyrimidine synthase</fullName>
    </recommendedName>
</protein>
<evidence type="ECO:0000256" key="11">
    <source>
        <dbReference type="ARBA" id="ARBA00048179"/>
    </source>
</evidence>
<dbReference type="InterPro" id="IPR015168">
    <property type="entry name" value="SsuA/THI5"/>
</dbReference>
<evidence type="ECO:0000256" key="4">
    <source>
        <dbReference type="ARBA" id="ARBA00011738"/>
    </source>
</evidence>
<evidence type="ECO:0000256" key="10">
    <source>
        <dbReference type="ARBA" id="ARBA00033171"/>
    </source>
</evidence>
<dbReference type="SUPFAM" id="SSF53850">
    <property type="entry name" value="Periplasmic binding protein-like II"/>
    <property type="match status" value="1"/>
</dbReference>
<organism evidence="14 15">
    <name type="scientific">Rhodopseudomonas rhenobacensis</name>
    <dbReference type="NCBI Taxonomy" id="87461"/>
    <lineage>
        <taxon>Bacteria</taxon>
        <taxon>Pseudomonadati</taxon>
        <taxon>Pseudomonadota</taxon>
        <taxon>Alphaproteobacteria</taxon>
        <taxon>Hyphomicrobiales</taxon>
        <taxon>Nitrobacteraceae</taxon>
        <taxon>Rhodopseudomonas</taxon>
    </lineage>
</organism>
<evidence type="ECO:0000259" key="13">
    <source>
        <dbReference type="Pfam" id="PF09084"/>
    </source>
</evidence>
<accession>A0A7W7Z8Q6</accession>
<keyword evidence="15" id="KW-1185">Reference proteome</keyword>
<comment type="catalytic activity">
    <reaction evidence="11">
        <text>N(6)-(pyridoxal phosphate)-L-lysyl-[4-amino-5-hydroxymethyl-2-methylpyrimidine phosphate synthase] + L-histidyl-[4-amino-5-hydroxymethyl-2-methylpyrimidine phosphate synthase] + 2 Fe(3+) + 4 H2O = L-lysyl-[4-amino-5-hydroxymethyl-2-methylpyrimidine phosphate synthase] + (2S)-2-amino-5-hydroxy-4-oxopentanoyl-[4-amino-5-hydroxymethyl-2-methylpyrimidine phosphate synthase] + 4-amino-2-methyl-5-(phosphooxymethyl)pyrimidine + 3-oxopropanoate + 2 Fe(2+) + 2 H(+)</text>
        <dbReference type="Rhea" id="RHEA:65756"/>
        <dbReference type="Rhea" id="RHEA-COMP:16892"/>
        <dbReference type="Rhea" id="RHEA-COMP:16893"/>
        <dbReference type="Rhea" id="RHEA-COMP:16894"/>
        <dbReference type="Rhea" id="RHEA-COMP:16895"/>
        <dbReference type="ChEBI" id="CHEBI:15377"/>
        <dbReference type="ChEBI" id="CHEBI:15378"/>
        <dbReference type="ChEBI" id="CHEBI:29033"/>
        <dbReference type="ChEBI" id="CHEBI:29034"/>
        <dbReference type="ChEBI" id="CHEBI:29969"/>
        <dbReference type="ChEBI" id="CHEBI:29979"/>
        <dbReference type="ChEBI" id="CHEBI:33190"/>
        <dbReference type="ChEBI" id="CHEBI:58354"/>
        <dbReference type="ChEBI" id="CHEBI:143915"/>
        <dbReference type="ChEBI" id="CHEBI:157692"/>
    </reaction>
    <physiologicalReaction direction="left-to-right" evidence="11">
        <dbReference type="Rhea" id="RHEA:65757"/>
    </physiologicalReaction>
</comment>
<keyword evidence="12" id="KW-0732">Signal</keyword>
<dbReference type="GO" id="GO:0009228">
    <property type="term" value="P:thiamine biosynthetic process"/>
    <property type="evidence" value="ECO:0007669"/>
    <property type="project" value="UniProtKB-KW"/>
</dbReference>
<dbReference type="GO" id="GO:0046872">
    <property type="term" value="F:metal ion binding"/>
    <property type="evidence" value="ECO:0007669"/>
    <property type="project" value="UniProtKB-KW"/>
</dbReference>
<keyword evidence="6" id="KW-0479">Metal-binding</keyword>
<evidence type="ECO:0000256" key="12">
    <source>
        <dbReference type="SAM" id="SignalP"/>
    </source>
</evidence>
<comment type="subunit">
    <text evidence="4">Homodimer.</text>
</comment>
<name>A0A7W7Z8Q6_9BRAD</name>
<evidence type="ECO:0000256" key="9">
    <source>
        <dbReference type="ARBA" id="ARBA00023004"/>
    </source>
</evidence>
<evidence type="ECO:0000256" key="5">
    <source>
        <dbReference type="ARBA" id="ARBA00022679"/>
    </source>
</evidence>
<feature type="chain" id="PRO_5031212439" description="Thiamine pyrimidine synthase" evidence="12">
    <location>
        <begin position="22"/>
        <end position="333"/>
    </location>
</feature>
<keyword evidence="5" id="KW-0808">Transferase</keyword>
<keyword evidence="8" id="KW-0784">Thiamine biosynthesis</keyword>
<evidence type="ECO:0000313" key="14">
    <source>
        <dbReference type="EMBL" id="MBB5049963.1"/>
    </source>
</evidence>
<evidence type="ECO:0000256" key="7">
    <source>
        <dbReference type="ARBA" id="ARBA00022898"/>
    </source>
</evidence>
<dbReference type="PROSITE" id="PS51257">
    <property type="entry name" value="PROKAR_LIPOPROTEIN"/>
    <property type="match status" value="1"/>
</dbReference>
<evidence type="ECO:0000313" key="15">
    <source>
        <dbReference type="Proteomes" id="UP000542353"/>
    </source>
</evidence>
<feature type="signal peptide" evidence="12">
    <location>
        <begin position="1"/>
        <end position="21"/>
    </location>
</feature>
<dbReference type="Pfam" id="PF09084">
    <property type="entry name" value="NMT1"/>
    <property type="match status" value="1"/>
</dbReference>
<evidence type="ECO:0000256" key="3">
    <source>
        <dbReference type="ARBA" id="ARBA00009406"/>
    </source>
</evidence>
<gene>
    <name evidence="14" type="ORF">HNR60_004748</name>
</gene>
<keyword evidence="9" id="KW-0408">Iron</keyword>
<proteinExistence type="inferred from homology"/>
<sequence>MRRTVLLACAATLLSASCALANTKLKFALDWLPQAPSSVLLLGKDKGFFTEQGIDITIDRGFGSGDTINKVAAGAYDMGLADISTLVKFNVTNPNQALVGVYQYYDSTLTVLFGRKDRGILTPKDLEGKTIGSPEGEASRNLFPAFAEANGIDASKVKWETVTAQLRETLFAQGKLDAIGGFATNLFILTSMGMTSKDFTILPYSDYNLNLYGTTVVTKPAYAKQNPKIVTAFARAMVKSTKYALAHPAEAIAALKAVDSMIDNSTEEKRFELLVERALLTKDVKANGFGGVTPQRLQQLIDANAKVFELKSSPAPDSIFDASFLPPAAERMP</sequence>